<comment type="caution">
    <text evidence="2">The sequence shown here is derived from an EMBL/GenBank/DDBJ whole genome shotgun (WGS) entry which is preliminary data.</text>
</comment>
<protein>
    <submittedName>
        <fullName evidence="2">Helix-turn-helix transcriptional regulator</fullName>
    </submittedName>
</protein>
<dbReference type="Gene3D" id="1.10.260.40">
    <property type="entry name" value="lambda repressor-like DNA-binding domains"/>
    <property type="match status" value="1"/>
</dbReference>
<reference evidence="2" key="1">
    <citation type="submission" date="2020-10" db="EMBL/GenBank/DDBJ databases">
        <authorList>
            <person name="Gilroy R."/>
        </authorList>
    </citation>
    <scope>NUCLEOTIDE SEQUENCE</scope>
    <source>
        <strain evidence="2">G3-8215</strain>
    </source>
</reference>
<dbReference type="InterPro" id="IPR010982">
    <property type="entry name" value="Lambda_DNA-bd_dom_sf"/>
</dbReference>
<dbReference type="Proteomes" id="UP000725002">
    <property type="component" value="Unassembled WGS sequence"/>
</dbReference>
<evidence type="ECO:0000313" key="2">
    <source>
        <dbReference type="EMBL" id="MBO8484217.1"/>
    </source>
</evidence>
<dbReference type="CDD" id="cd00093">
    <property type="entry name" value="HTH_XRE"/>
    <property type="match status" value="1"/>
</dbReference>
<feature type="domain" description="HTH cro/C1-type" evidence="1">
    <location>
        <begin position="40"/>
        <end position="95"/>
    </location>
</feature>
<dbReference type="GO" id="GO:0003677">
    <property type="term" value="F:DNA binding"/>
    <property type="evidence" value="ECO:0007669"/>
    <property type="project" value="InterPro"/>
</dbReference>
<dbReference type="AlphaFoldDB" id="A0A940DT05"/>
<accession>A0A940DT05</accession>
<name>A0A940DT05_9BACT</name>
<proteinExistence type="predicted"/>
<organism evidence="2 3">
    <name type="scientific">Candidatus Cryptobacteroides avicola</name>
    <dbReference type="NCBI Taxonomy" id="2840757"/>
    <lineage>
        <taxon>Bacteria</taxon>
        <taxon>Pseudomonadati</taxon>
        <taxon>Bacteroidota</taxon>
        <taxon>Bacteroidia</taxon>
        <taxon>Bacteroidales</taxon>
        <taxon>Candidatus Cryptobacteroides</taxon>
    </lineage>
</organism>
<dbReference type="Pfam" id="PF01381">
    <property type="entry name" value="HTH_3"/>
    <property type="match status" value="1"/>
</dbReference>
<dbReference type="EMBL" id="JADILV010000061">
    <property type="protein sequence ID" value="MBO8484217.1"/>
    <property type="molecule type" value="Genomic_DNA"/>
</dbReference>
<sequence length="137" mass="15909">MEANTKKRRMRKVSSWMSDAARSINNEEGILAGKRIVLKVLRYMESKHMSQKDLAEKLGVSPQYINKFLHGQECDIKVSTAIRYGNILGLKLIEIPDSAYHIPNIQTVMYKINIVTTYKPQYYTYNHVDTQPFKQIN</sequence>
<gene>
    <name evidence="2" type="ORF">IAB75_08920</name>
</gene>
<dbReference type="InterPro" id="IPR001387">
    <property type="entry name" value="Cro/C1-type_HTH"/>
</dbReference>
<dbReference type="SUPFAM" id="SSF47413">
    <property type="entry name" value="lambda repressor-like DNA-binding domains"/>
    <property type="match status" value="1"/>
</dbReference>
<dbReference type="SMART" id="SM00530">
    <property type="entry name" value="HTH_XRE"/>
    <property type="match status" value="1"/>
</dbReference>
<dbReference type="PROSITE" id="PS50943">
    <property type="entry name" value="HTH_CROC1"/>
    <property type="match status" value="1"/>
</dbReference>
<evidence type="ECO:0000313" key="3">
    <source>
        <dbReference type="Proteomes" id="UP000725002"/>
    </source>
</evidence>
<evidence type="ECO:0000259" key="1">
    <source>
        <dbReference type="PROSITE" id="PS50943"/>
    </source>
</evidence>
<reference evidence="2" key="2">
    <citation type="journal article" date="2021" name="PeerJ">
        <title>Extensive microbial diversity within the chicken gut microbiome revealed by metagenomics and culture.</title>
        <authorList>
            <person name="Gilroy R."/>
            <person name="Ravi A."/>
            <person name="Getino M."/>
            <person name="Pursley I."/>
            <person name="Horton D.L."/>
            <person name="Alikhan N.F."/>
            <person name="Baker D."/>
            <person name="Gharbi K."/>
            <person name="Hall N."/>
            <person name="Watson M."/>
            <person name="Adriaenssens E.M."/>
            <person name="Foster-Nyarko E."/>
            <person name="Jarju S."/>
            <person name="Secka A."/>
            <person name="Antonio M."/>
            <person name="Oren A."/>
            <person name="Chaudhuri R.R."/>
            <person name="La Ragione R."/>
            <person name="Hildebrand F."/>
            <person name="Pallen M.J."/>
        </authorList>
    </citation>
    <scope>NUCLEOTIDE SEQUENCE</scope>
    <source>
        <strain evidence="2">G3-8215</strain>
    </source>
</reference>